<accession>X1GVI3</accession>
<dbReference type="PANTHER" id="PTHR42895:SF1">
    <property type="entry name" value="IRON-SULFUR CLUSTER PROTEIN"/>
    <property type="match status" value="1"/>
</dbReference>
<evidence type="ECO:0000313" key="2">
    <source>
        <dbReference type="EMBL" id="GAH61172.1"/>
    </source>
</evidence>
<dbReference type="AlphaFoldDB" id="X1GVI3"/>
<comment type="caution">
    <text evidence="2">The sequence shown here is derived from an EMBL/GenBank/DDBJ whole genome shotgun (WGS) entry which is preliminary data.</text>
</comment>
<dbReference type="PANTHER" id="PTHR42895">
    <property type="entry name" value="IRON-SULFUR CLUSTER-BINDING PROTEIN-RELATED"/>
    <property type="match status" value="1"/>
</dbReference>
<reference evidence="2" key="1">
    <citation type="journal article" date="2014" name="Front. Microbiol.">
        <title>High frequency of phylogenetically diverse reductive dehalogenase-homologous genes in deep subseafloor sedimentary metagenomes.</title>
        <authorList>
            <person name="Kawai M."/>
            <person name="Futagami T."/>
            <person name="Toyoda A."/>
            <person name="Takaki Y."/>
            <person name="Nishi S."/>
            <person name="Hori S."/>
            <person name="Arai W."/>
            <person name="Tsubouchi T."/>
            <person name="Morono Y."/>
            <person name="Uchiyama I."/>
            <person name="Ito T."/>
            <person name="Fujiyama A."/>
            <person name="Inagaki F."/>
            <person name="Takami H."/>
        </authorList>
    </citation>
    <scope>NUCLEOTIDE SEQUENCE</scope>
    <source>
        <strain evidence="2">Expedition CK06-06</strain>
    </source>
</reference>
<sequence length="181" mass="19719">DSIAELLKAGIIDERGKFKPDSNCICKDSQGIFQYMLNPDFYKNSSSKDNKGSNISINQKDIVEIQLAKSAMRTGIEVLLEDAGIEFGEISKVIIAGAFGSYIDPKNVINIGMFPNISLKKISQVGNAAGVGAKMVLVSGRQREIAEKIAAKIKYLELTVFPSFADHFAKSTLLPKTCEII</sequence>
<protein>
    <recommendedName>
        <fullName evidence="1">RACo C-terminal domain-containing protein</fullName>
    </recommendedName>
</protein>
<dbReference type="EMBL" id="BARU01020232">
    <property type="protein sequence ID" value="GAH61172.1"/>
    <property type="molecule type" value="Genomic_DNA"/>
</dbReference>
<dbReference type="InterPro" id="IPR052911">
    <property type="entry name" value="Corrinoid_activation_enz"/>
</dbReference>
<proteinExistence type="predicted"/>
<name>X1GVI3_9ZZZZ</name>
<dbReference type="InterPro" id="IPR027980">
    <property type="entry name" value="RACo_C"/>
</dbReference>
<dbReference type="Pfam" id="PF14574">
    <property type="entry name" value="RACo_C_ter"/>
    <property type="match status" value="1"/>
</dbReference>
<evidence type="ECO:0000259" key="1">
    <source>
        <dbReference type="Pfam" id="PF14574"/>
    </source>
</evidence>
<gene>
    <name evidence="2" type="ORF">S03H2_33252</name>
</gene>
<feature type="domain" description="RACo C-terminal" evidence="1">
    <location>
        <begin position="1"/>
        <end position="177"/>
    </location>
</feature>
<organism evidence="2">
    <name type="scientific">marine sediment metagenome</name>
    <dbReference type="NCBI Taxonomy" id="412755"/>
    <lineage>
        <taxon>unclassified sequences</taxon>
        <taxon>metagenomes</taxon>
        <taxon>ecological metagenomes</taxon>
    </lineage>
</organism>
<feature type="non-terminal residue" evidence="2">
    <location>
        <position position="1"/>
    </location>
</feature>